<dbReference type="SUPFAM" id="SSF53955">
    <property type="entry name" value="Lysozyme-like"/>
    <property type="match status" value="1"/>
</dbReference>
<dbReference type="Gene3D" id="1.10.530.10">
    <property type="match status" value="1"/>
</dbReference>
<name>F9YAF9_KETVW</name>
<dbReference type="GO" id="GO:0004180">
    <property type="term" value="F:carboxypeptidase activity"/>
    <property type="evidence" value="ECO:0007669"/>
    <property type="project" value="UniProtKB-KW"/>
</dbReference>
<keyword evidence="2" id="KW-0121">Carboxypeptidase</keyword>
<feature type="domain" description="Glycoside hydrolase family 19 catalytic" evidence="1">
    <location>
        <begin position="52"/>
        <end position="103"/>
    </location>
</feature>
<dbReference type="KEGG" id="kvl:KVU_1651"/>
<dbReference type="GO" id="GO:0016998">
    <property type="term" value="P:cell wall macromolecule catabolic process"/>
    <property type="evidence" value="ECO:0007669"/>
    <property type="project" value="InterPro"/>
</dbReference>
<protein>
    <submittedName>
        <fullName evidence="2">Carboxypeptidase</fullName>
    </submittedName>
</protein>
<dbReference type="Pfam" id="PF00182">
    <property type="entry name" value="Glyco_hydro_19"/>
    <property type="match status" value="1"/>
</dbReference>
<dbReference type="EMBL" id="CP002018">
    <property type="protein sequence ID" value="AEM41490.1"/>
    <property type="molecule type" value="Genomic_DNA"/>
</dbReference>
<gene>
    <name evidence="2" type="ordered locus">KVU_1651</name>
</gene>
<dbReference type="InterPro" id="IPR023346">
    <property type="entry name" value="Lysozyme-like_dom_sf"/>
</dbReference>
<dbReference type="PATRIC" id="fig|759362.5.peg.1700"/>
<evidence type="ECO:0000313" key="2">
    <source>
        <dbReference type="EMBL" id="AEM41490.1"/>
    </source>
</evidence>
<sequence length="180" mass="20517">MAIDLNLGETGRILAVCRAQALDAAQTAYVLATAYWETNRTMEPVEEAYWLSDTWRRRNLRYYPWHSRGFVQLTWEANYRKAGARLGLDLLSDPDLARDPQIAAAILVRGMVEGWFTGKKLGEYVHGTRHGFYEARRVVNGLDRAADIAVIAECYLRAVNPAPVPWIVKIFQYLTQRKSA</sequence>
<keyword evidence="2" id="KW-0645">Protease</keyword>
<evidence type="ECO:0000259" key="1">
    <source>
        <dbReference type="Pfam" id="PF00182"/>
    </source>
</evidence>
<dbReference type="RefSeq" id="WP_013384846.1">
    <property type="nucleotide sequence ID" value="NC_017384.1"/>
</dbReference>
<dbReference type="eggNOG" id="COG3179">
    <property type="taxonomic scope" value="Bacteria"/>
</dbReference>
<evidence type="ECO:0000313" key="3">
    <source>
        <dbReference type="Proteomes" id="UP000000692"/>
    </source>
</evidence>
<keyword evidence="3" id="KW-1185">Reference proteome</keyword>
<proteinExistence type="predicted"/>
<keyword evidence="2" id="KW-0378">Hydrolase</keyword>
<dbReference type="InterPro" id="IPR000726">
    <property type="entry name" value="Glyco_hydro_19_cat"/>
</dbReference>
<accession>F9YAF9</accession>
<organism evidence="2 3">
    <name type="scientific">Ketogulonicigenium vulgare (strain WSH-001)</name>
    <dbReference type="NCBI Taxonomy" id="759362"/>
    <lineage>
        <taxon>Bacteria</taxon>
        <taxon>Pseudomonadati</taxon>
        <taxon>Pseudomonadota</taxon>
        <taxon>Alphaproteobacteria</taxon>
        <taxon>Rhodobacterales</taxon>
        <taxon>Roseobacteraceae</taxon>
        <taxon>Ketogulonicigenium</taxon>
    </lineage>
</organism>
<dbReference type="HOGENOM" id="CLU_077648_1_0_5"/>
<dbReference type="Proteomes" id="UP000000692">
    <property type="component" value="Chromosome"/>
</dbReference>
<dbReference type="GO" id="GO:0004568">
    <property type="term" value="F:chitinase activity"/>
    <property type="evidence" value="ECO:0007669"/>
    <property type="project" value="InterPro"/>
</dbReference>
<dbReference type="GO" id="GO:0006032">
    <property type="term" value="P:chitin catabolic process"/>
    <property type="evidence" value="ECO:0007669"/>
    <property type="project" value="InterPro"/>
</dbReference>
<dbReference type="AlphaFoldDB" id="F9YAF9"/>
<reference evidence="2 3" key="1">
    <citation type="journal article" date="2011" name="J. Bacteriol.">
        <title>Complete genome sequence of the industrial strain Ketogulonicigenium vulgare WSH-001.</title>
        <authorList>
            <person name="Liu L."/>
            <person name="Li Y."/>
            <person name="Zhang J."/>
            <person name="Zhou Z."/>
            <person name="Liu J."/>
            <person name="Li X."/>
            <person name="Zhou J."/>
            <person name="Du G."/>
            <person name="Wang L."/>
            <person name="Chen J."/>
        </authorList>
    </citation>
    <scope>NUCLEOTIDE SEQUENCE [LARGE SCALE GENOMIC DNA]</scope>
    <source>
        <strain evidence="2 3">WSH-001</strain>
    </source>
</reference>
<dbReference type="OrthoDB" id="3078754at2"/>